<sequence>MPRKLISIKQQSRQLRKSCQSLRNCTSKAIVTCIEHRQSLPG</sequence>
<dbReference type="Proteomes" id="UP001060215">
    <property type="component" value="Chromosome 6"/>
</dbReference>
<evidence type="ECO:0000313" key="1">
    <source>
        <dbReference type="EMBL" id="KAI8024296.1"/>
    </source>
</evidence>
<proteinExistence type="predicted"/>
<name>A0ACC0IJI0_9ERIC</name>
<protein>
    <submittedName>
        <fullName evidence="1">Uncharacterized protein</fullName>
    </submittedName>
</protein>
<dbReference type="EMBL" id="CM045763">
    <property type="protein sequence ID" value="KAI8024296.1"/>
    <property type="molecule type" value="Genomic_DNA"/>
</dbReference>
<organism evidence="1 2">
    <name type="scientific">Camellia lanceoleosa</name>
    <dbReference type="NCBI Taxonomy" id="1840588"/>
    <lineage>
        <taxon>Eukaryota</taxon>
        <taxon>Viridiplantae</taxon>
        <taxon>Streptophyta</taxon>
        <taxon>Embryophyta</taxon>
        <taxon>Tracheophyta</taxon>
        <taxon>Spermatophyta</taxon>
        <taxon>Magnoliopsida</taxon>
        <taxon>eudicotyledons</taxon>
        <taxon>Gunneridae</taxon>
        <taxon>Pentapetalae</taxon>
        <taxon>asterids</taxon>
        <taxon>Ericales</taxon>
        <taxon>Theaceae</taxon>
        <taxon>Camellia</taxon>
    </lineage>
</organism>
<comment type="caution">
    <text evidence="1">The sequence shown here is derived from an EMBL/GenBank/DDBJ whole genome shotgun (WGS) entry which is preliminary data.</text>
</comment>
<reference evidence="1 2" key="1">
    <citation type="journal article" date="2022" name="Plant J.">
        <title>Chromosome-level genome of Camellia lanceoleosa provides a valuable resource for understanding genome evolution and self-incompatibility.</title>
        <authorList>
            <person name="Gong W."/>
            <person name="Xiao S."/>
            <person name="Wang L."/>
            <person name="Liao Z."/>
            <person name="Chang Y."/>
            <person name="Mo W."/>
            <person name="Hu G."/>
            <person name="Li W."/>
            <person name="Zhao G."/>
            <person name="Zhu H."/>
            <person name="Hu X."/>
            <person name="Ji K."/>
            <person name="Xiang X."/>
            <person name="Song Q."/>
            <person name="Yuan D."/>
            <person name="Jin S."/>
            <person name="Zhang L."/>
        </authorList>
    </citation>
    <scope>NUCLEOTIDE SEQUENCE [LARGE SCALE GENOMIC DNA]</scope>
    <source>
        <strain evidence="1">SQ_2022a</strain>
    </source>
</reference>
<gene>
    <name evidence="1" type="ORF">LOK49_LG03G01276</name>
</gene>
<accession>A0ACC0IJI0</accession>
<evidence type="ECO:0000313" key="2">
    <source>
        <dbReference type="Proteomes" id="UP001060215"/>
    </source>
</evidence>
<keyword evidence="2" id="KW-1185">Reference proteome</keyword>